<protein>
    <submittedName>
        <fullName evidence="1">24671_t:CDS:1</fullName>
    </submittedName>
</protein>
<evidence type="ECO:0000313" key="2">
    <source>
        <dbReference type="Proteomes" id="UP000789920"/>
    </source>
</evidence>
<gene>
    <name evidence="1" type="ORF">RPERSI_LOCUS19751</name>
</gene>
<dbReference type="EMBL" id="CAJVQC010054616">
    <property type="protein sequence ID" value="CAG8794384.1"/>
    <property type="molecule type" value="Genomic_DNA"/>
</dbReference>
<evidence type="ECO:0000313" key="1">
    <source>
        <dbReference type="EMBL" id="CAG8794384.1"/>
    </source>
</evidence>
<reference evidence="1" key="1">
    <citation type="submission" date="2021-06" db="EMBL/GenBank/DDBJ databases">
        <authorList>
            <person name="Kallberg Y."/>
            <person name="Tangrot J."/>
            <person name="Rosling A."/>
        </authorList>
    </citation>
    <scope>NUCLEOTIDE SEQUENCE</scope>
    <source>
        <strain evidence="1">MA461A</strain>
    </source>
</reference>
<proteinExistence type="predicted"/>
<sequence>MDTPTRKEDLGNQEKNTRNRRNQGKEKTHPSLLNLKKKDSRNYYFAQRTHQDNTKRKINHLTKKNTRIRKY</sequence>
<keyword evidence="2" id="KW-1185">Reference proteome</keyword>
<feature type="non-terminal residue" evidence="1">
    <location>
        <position position="71"/>
    </location>
</feature>
<comment type="caution">
    <text evidence="1">The sequence shown here is derived from an EMBL/GenBank/DDBJ whole genome shotgun (WGS) entry which is preliminary data.</text>
</comment>
<accession>A0ACA9RHB2</accession>
<name>A0ACA9RHB2_9GLOM</name>
<dbReference type="Proteomes" id="UP000789920">
    <property type="component" value="Unassembled WGS sequence"/>
</dbReference>
<organism evidence="1 2">
    <name type="scientific">Racocetra persica</name>
    <dbReference type="NCBI Taxonomy" id="160502"/>
    <lineage>
        <taxon>Eukaryota</taxon>
        <taxon>Fungi</taxon>
        <taxon>Fungi incertae sedis</taxon>
        <taxon>Mucoromycota</taxon>
        <taxon>Glomeromycotina</taxon>
        <taxon>Glomeromycetes</taxon>
        <taxon>Diversisporales</taxon>
        <taxon>Gigasporaceae</taxon>
        <taxon>Racocetra</taxon>
    </lineage>
</organism>